<dbReference type="InterPro" id="IPR041347">
    <property type="entry name" value="MftR_C"/>
</dbReference>
<sequence length="199" mass="22462">MSSSNQKPIGLRERKKAKTMAAIQMHALRLFKEFGYHETTVEQIAEASEISPSTFFRYFANKEDVLITDNYDSLLISAFEDQPSDFNPLQAVRNAVKLAMTQMSDDEFKTVNERHQLIMTVPELRAAAINNLAQTMQMLAKIVAKKMGREEDDLAIRTLAGAIIGVNISAMLYYAEHPDVDFTKLLDESLTQLEEGLQL</sequence>
<proteinExistence type="predicted"/>
<evidence type="ECO:0000313" key="4">
    <source>
        <dbReference type="EMBL" id="OME94836.1"/>
    </source>
</evidence>
<dbReference type="STRING" id="1401.BK123_06950"/>
<evidence type="ECO:0000256" key="1">
    <source>
        <dbReference type="ARBA" id="ARBA00023125"/>
    </source>
</evidence>
<organism evidence="4 5">
    <name type="scientific">Paenibacillus lautus</name>
    <name type="common">Bacillus lautus</name>
    <dbReference type="NCBI Taxonomy" id="1401"/>
    <lineage>
        <taxon>Bacteria</taxon>
        <taxon>Bacillati</taxon>
        <taxon>Bacillota</taxon>
        <taxon>Bacilli</taxon>
        <taxon>Bacillales</taxon>
        <taxon>Paenibacillaceae</taxon>
        <taxon>Paenibacillus</taxon>
    </lineage>
</organism>
<evidence type="ECO:0000313" key="5">
    <source>
        <dbReference type="Proteomes" id="UP000187074"/>
    </source>
</evidence>
<dbReference type="Pfam" id="PF00440">
    <property type="entry name" value="TetR_N"/>
    <property type="match status" value="1"/>
</dbReference>
<feature type="domain" description="HTH tetR-type" evidence="3">
    <location>
        <begin position="17"/>
        <end position="77"/>
    </location>
</feature>
<dbReference type="RefSeq" id="WP_076321656.1">
    <property type="nucleotide sequence ID" value="NZ_JBCMXI010000013.1"/>
</dbReference>
<dbReference type="PANTHER" id="PTHR43479">
    <property type="entry name" value="ACREF/ENVCD OPERON REPRESSOR-RELATED"/>
    <property type="match status" value="1"/>
</dbReference>
<evidence type="ECO:0000256" key="2">
    <source>
        <dbReference type="PROSITE-ProRule" id="PRU00335"/>
    </source>
</evidence>
<dbReference type="AlphaFoldDB" id="A0A1R1B5L8"/>
<dbReference type="PANTHER" id="PTHR43479:SF11">
    <property type="entry name" value="ACREF_ENVCD OPERON REPRESSOR-RELATED"/>
    <property type="match status" value="1"/>
</dbReference>
<accession>A0A1R1B5L8</accession>
<dbReference type="Gene3D" id="1.10.357.10">
    <property type="entry name" value="Tetracycline Repressor, domain 2"/>
    <property type="match status" value="1"/>
</dbReference>
<dbReference type="EMBL" id="MRTF01000002">
    <property type="protein sequence ID" value="OME94836.1"/>
    <property type="molecule type" value="Genomic_DNA"/>
</dbReference>
<dbReference type="SUPFAM" id="SSF46689">
    <property type="entry name" value="Homeodomain-like"/>
    <property type="match status" value="1"/>
</dbReference>
<dbReference type="Gene3D" id="1.10.10.60">
    <property type="entry name" value="Homeodomain-like"/>
    <property type="match status" value="1"/>
</dbReference>
<dbReference type="InterPro" id="IPR050624">
    <property type="entry name" value="HTH-type_Tx_Regulator"/>
</dbReference>
<comment type="caution">
    <text evidence="4">The sequence shown here is derived from an EMBL/GenBank/DDBJ whole genome shotgun (WGS) entry which is preliminary data.</text>
</comment>
<dbReference type="InterPro" id="IPR001647">
    <property type="entry name" value="HTH_TetR"/>
</dbReference>
<dbReference type="OrthoDB" id="9780824at2"/>
<dbReference type="InterPro" id="IPR009057">
    <property type="entry name" value="Homeodomain-like_sf"/>
</dbReference>
<dbReference type="PRINTS" id="PR00455">
    <property type="entry name" value="HTHTETR"/>
</dbReference>
<dbReference type="Proteomes" id="UP000187074">
    <property type="component" value="Unassembled WGS sequence"/>
</dbReference>
<reference evidence="4 5" key="1">
    <citation type="submission" date="2016-11" db="EMBL/GenBank/DDBJ databases">
        <title>Paenibacillus species isolates.</title>
        <authorList>
            <person name="Beno S.M."/>
        </authorList>
    </citation>
    <scope>NUCLEOTIDE SEQUENCE [LARGE SCALE GENOMIC DNA]</scope>
    <source>
        <strain evidence="4 5">FSL F4-0100</strain>
    </source>
</reference>
<dbReference type="GO" id="GO:0003677">
    <property type="term" value="F:DNA binding"/>
    <property type="evidence" value="ECO:0007669"/>
    <property type="project" value="UniProtKB-UniRule"/>
</dbReference>
<feature type="DNA-binding region" description="H-T-H motif" evidence="2">
    <location>
        <begin position="40"/>
        <end position="59"/>
    </location>
</feature>
<gene>
    <name evidence="4" type="ORF">BK123_06950</name>
</gene>
<protein>
    <submittedName>
        <fullName evidence="4">TetR family transcriptional regulator</fullName>
    </submittedName>
</protein>
<dbReference type="Pfam" id="PF17754">
    <property type="entry name" value="TetR_C_14"/>
    <property type="match status" value="1"/>
</dbReference>
<keyword evidence="1 2" id="KW-0238">DNA-binding</keyword>
<name>A0A1R1B5L8_PAELA</name>
<dbReference type="PROSITE" id="PS50977">
    <property type="entry name" value="HTH_TETR_2"/>
    <property type="match status" value="1"/>
</dbReference>
<evidence type="ECO:0000259" key="3">
    <source>
        <dbReference type="PROSITE" id="PS50977"/>
    </source>
</evidence>